<dbReference type="EMBL" id="CP024770">
    <property type="protein sequence ID" value="QGY32106.1"/>
    <property type="molecule type" value="Genomic_DNA"/>
</dbReference>
<keyword evidence="1" id="KW-0614">Plasmid</keyword>
<accession>A0A6B9GG01</accession>
<reference evidence="1 2" key="1">
    <citation type="submission" date="2017-11" db="EMBL/GenBank/DDBJ databases">
        <title>Genome sequence of Pantoea cypripedii NE1.</title>
        <authorList>
            <person name="Nascimento F.X."/>
        </authorList>
    </citation>
    <scope>NUCLEOTIDE SEQUENCE [LARGE SCALE GENOMIC DNA]</scope>
    <source>
        <strain evidence="1 2">NE1</strain>
        <plasmid evidence="2">pne1b</plasmid>
    </source>
</reference>
<organism evidence="1 2">
    <name type="scientific">Pantoea cypripedii</name>
    <name type="common">Pectobacterium cypripedii</name>
    <name type="synonym">Erwinia cypripedii</name>
    <dbReference type="NCBI Taxonomy" id="55209"/>
    <lineage>
        <taxon>Bacteria</taxon>
        <taxon>Pseudomonadati</taxon>
        <taxon>Pseudomonadota</taxon>
        <taxon>Gammaproteobacteria</taxon>
        <taxon>Enterobacterales</taxon>
        <taxon>Erwiniaceae</taxon>
        <taxon>Pantoea</taxon>
    </lineage>
</organism>
<name>A0A6B9GG01_PANCY</name>
<dbReference type="Proteomes" id="UP000502005">
    <property type="component" value="Plasmid pNE1B"/>
</dbReference>
<dbReference type="AlphaFoldDB" id="A0A6B9GG01"/>
<dbReference type="InterPro" id="IPR050778">
    <property type="entry name" value="Cueball_EGF_LRP_Nidogen"/>
</dbReference>
<dbReference type="InterPro" id="IPR011042">
    <property type="entry name" value="6-blade_b-propeller_TolB-like"/>
</dbReference>
<evidence type="ECO:0000313" key="1">
    <source>
        <dbReference type="EMBL" id="QGY32106.1"/>
    </source>
</evidence>
<proteinExistence type="predicted"/>
<evidence type="ECO:0008006" key="3">
    <source>
        <dbReference type="Google" id="ProtNLM"/>
    </source>
</evidence>
<evidence type="ECO:0000313" key="2">
    <source>
        <dbReference type="Proteomes" id="UP000502005"/>
    </source>
</evidence>
<dbReference type="InterPro" id="IPR000033">
    <property type="entry name" value="LDLR_classB_rpt"/>
</dbReference>
<protein>
    <recommendedName>
        <fullName evidence="3">3-hydroxyacyl-CoA dehydrogenase</fullName>
    </recommendedName>
</protein>
<geneLocation type="plasmid" evidence="2">
    <name>pne1b</name>
</geneLocation>
<sequence>MNYEEDVMNTSNLYLLQPLDGSIIRFNPETGERVSIISGLRSHPDGIAVDVKNKKIYWTNMGENKEPETLEFFQADGSVESANLDGSDRKRLVENGLFVTGKQLIHDSENGYLYWCDREGMRVFRSKEEGSDPSVLIQTGVFPQDARDYTRHCVGIAIDSKQGFLYWTQKGPSKGGKGRIMRASLTLPAGKTASTRQDIKPVMENLPEPIDLEYDFSNNLMYWTDRGDNLKGGNTLNCASVHNGEFSHHRILATGLDEGIGLALDHHREVIWITDLGGNLWQYKLNSDQPLKLIASFGPLTGIALG</sequence>
<dbReference type="PANTHER" id="PTHR46513">
    <property type="entry name" value="VITELLOGENIN RECEPTOR-LIKE PROTEIN-RELATED-RELATED"/>
    <property type="match status" value="1"/>
</dbReference>
<dbReference type="RefSeq" id="WP_208718003.1">
    <property type="nucleotide sequence ID" value="NZ_CP024770.1"/>
</dbReference>
<dbReference type="SUPFAM" id="SSF63825">
    <property type="entry name" value="YWTD domain"/>
    <property type="match status" value="1"/>
</dbReference>
<gene>
    <name evidence="1" type="ORF">CUN67_24230</name>
</gene>
<dbReference type="SMART" id="SM00135">
    <property type="entry name" value="LY"/>
    <property type="match status" value="5"/>
</dbReference>
<dbReference type="Gene3D" id="2.120.10.30">
    <property type="entry name" value="TolB, C-terminal domain"/>
    <property type="match status" value="2"/>
</dbReference>